<dbReference type="HOGENOM" id="CLU_491117_0_0_1"/>
<feature type="compositionally biased region" description="Basic residues" evidence="2">
    <location>
        <begin position="542"/>
        <end position="555"/>
    </location>
</feature>
<feature type="region of interest" description="Disordered" evidence="2">
    <location>
        <begin position="534"/>
        <end position="555"/>
    </location>
</feature>
<gene>
    <name evidence="4" type="ORF">CRE_13750</name>
</gene>
<evidence type="ECO:0000256" key="2">
    <source>
        <dbReference type="SAM" id="MobiDB-lite"/>
    </source>
</evidence>
<feature type="domain" description="C2H2-type" evidence="3">
    <location>
        <begin position="123"/>
        <end position="150"/>
    </location>
</feature>
<proteinExistence type="predicted"/>
<keyword evidence="5" id="KW-1185">Reference proteome</keyword>
<evidence type="ECO:0000256" key="1">
    <source>
        <dbReference type="PROSITE-ProRule" id="PRU00042"/>
    </source>
</evidence>
<keyword evidence="1" id="KW-0862">Zinc</keyword>
<feature type="region of interest" description="Disordered" evidence="2">
    <location>
        <begin position="1"/>
        <end position="28"/>
    </location>
</feature>
<dbReference type="GO" id="GO:0008270">
    <property type="term" value="F:zinc ion binding"/>
    <property type="evidence" value="ECO:0007669"/>
    <property type="project" value="UniProtKB-KW"/>
</dbReference>
<feature type="compositionally biased region" description="Polar residues" evidence="2">
    <location>
        <begin position="10"/>
        <end position="28"/>
    </location>
</feature>
<dbReference type="OrthoDB" id="8195432at2759"/>
<dbReference type="InterPro" id="IPR013087">
    <property type="entry name" value="Znf_C2H2_type"/>
</dbReference>
<dbReference type="PROSITE" id="PS50157">
    <property type="entry name" value="ZINC_FINGER_C2H2_2"/>
    <property type="match status" value="1"/>
</dbReference>
<dbReference type="AlphaFoldDB" id="E3NH55"/>
<evidence type="ECO:0000313" key="5">
    <source>
        <dbReference type="Proteomes" id="UP000008281"/>
    </source>
</evidence>
<reference evidence="4" key="1">
    <citation type="submission" date="2007-07" db="EMBL/GenBank/DDBJ databases">
        <title>PCAP assembly of the Caenorhabditis remanei genome.</title>
        <authorList>
            <consortium name="The Caenorhabditis remanei Sequencing Consortium"/>
            <person name="Wilson R.K."/>
        </authorList>
    </citation>
    <scope>NUCLEOTIDE SEQUENCE [LARGE SCALE GENOMIC DNA]</scope>
    <source>
        <strain evidence="4">PB4641</strain>
    </source>
</reference>
<dbReference type="EMBL" id="DS268668">
    <property type="protein sequence ID" value="EFO97631.1"/>
    <property type="molecule type" value="Genomic_DNA"/>
</dbReference>
<feature type="region of interest" description="Disordered" evidence="2">
    <location>
        <begin position="354"/>
        <end position="375"/>
    </location>
</feature>
<accession>E3NH55</accession>
<evidence type="ECO:0000313" key="4">
    <source>
        <dbReference type="EMBL" id="EFO97631.1"/>
    </source>
</evidence>
<organism evidence="5">
    <name type="scientific">Caenorhabditis remanei</name>
    <name type="common">Caenorhabditis vulgaris</name>
    <dbReference type="NCBI Taxonomy" id="31234"/>
    <lineage>
        <taxon>Eukaryota</taxon>
        <taxon>Metazoa</taxon>
        <taxon>Ecdysozoa</taxon>
        <taxon>Nematoda</taxon>
        <taxon>Chromadorea</taxon>
        <taxon>Rhabditida</taxon>
        <taxon>Rhabditina</taxon>
        <taxon>Rhabditomorpha</taxon>
        <taxon>Rhabditoidea</taxon>
        <taxon>Rhabditidae</taxon>
        <taxon>Peloderinae</taxon>
        <taxon>Caenorhabditis</taxon>
    </lineage>
</organism>
<dbReference type="eggNOG" id="KOG1075">
    <property type="taxonomic scope" value="Eukaryota"/>
</dbReference>
<dbReference type="Proteomes" id="UP000008281">
    <property type="component" value="Unassembled WGS sequence"/>
</dbReference>
<keyword evidence="1" id="KW-0479">Metal-binding</keyword>
<name>E3NH55_CAERE</name>
<dbReference type="InParanoid" id="E3NH55"/>
<keyword evidence="1" id="KW-0863">Zinc-finger</keyword>
<protein>
    <recommendedName>
        <fullName evidence="3">C2H2-type domain-containing protein</fullName>
    </recommendedName>
</protein>
<evidence type="ECO:0000259" key="3">
    <source>
        <dbReference type="PROSITE" id="PS50157"/>
    </source>
</evidence>
<sequence length="555" mass="62791">MTNVYLKPVNDNQTNKTGDNSRNTMSNSQCEMTWKPVARTYAQAASTNPADDKTVTVLGCKYNLLKLGNTPQTSKRSPPKPSRGGARISSVYTLTDELEITHREEGKITFAIDLPNKNNILCPLCRECTQTRGRGSSFTKHMKLHVKEKHQLDATFIYKCSMCNEYEPEKKCGTKWIQTHLQKVHNYKYDESAIVVPVPRLLDGCRRTSPTTNQKVSDVLKKAAPSLQRPERAVRKGYTAPPVEETTPEKILRVEAMEKMPQTRAVTKSLSVLKESVKKSVKKTEEKQMGKKVFSIFSKNGETSSPASRRLSVAPVRTNSLGSVVDLSNLQGPERVKAAKLNAQISARMETKRRRSSLSVLKPQKVSGKSGKEETNRISEIIPEDSVVSRENDWNESGVLNLTFESDGSNGYVGKRFNTWCLDHEDSREAWLSDEYLEGIQRAWDYKVEKYTKAYKYLEARGIKVTVLPIVVGSLGTWWKPTTNSLLQLGIDRKTINEWIPKLCAATAEYSKNIYWRHIKGDRYQSIPMKFGLDKPPGNSWKRGKRRKPPKPAKN</sequence>